<evidence type="ECO:0000259" key="1">
    <source>
        <dbReference type="Pfam" id="PF14511"/>
    </source>
</evidence>
<dbReference type="Proteomes" id="UP000250790">
    <property type="component" value="Unassembled WGS sequence"/>
</dbReference>
<dbReference type="Pfam" id="PF14511">
    <property type="entry name" value="RE_EcoO109I"/>
    <property type="match status" value="1"/>
</dbReference>
<organism evidence="2 3">
    <name type="scientific">Limnohabitans parvus II-B4</name>
    <dbReference type="NCBI Taxonomy" id="1293052"/>
    <lineage>
        <taxon>Bacteria</taxon>
        <taxon>Pseudomonadati</taxon>
        <taxon>Pseudomonadota</taxon>
        <taxon>Betaproteobacteria</taxon>
        <taxon>Burkholderiales</taxon>
        <taxon>Comamonadaceae</taxon>
        <taxon>Limnohabitans</taxon>
    </lineage>
</organism>
<evidence type="ECO:0000313" key="3">
    <source>
        <dbReference type="Proteomes" id="UP000250790"/>
    </source>
</evidence>
<dbReference type="InterPro" id="IPR032793">
    <property type="entry name" value="RE_EcoO109IR"/>
</dbReference>
<dbReference type="InterPro" id="IPR011335">
    <property type="entry name" value="Restrct_endonuc-II-like"/>
</dbReference>
<dbReference type="OrthoDB" id="449755at2"/>
<dbReference type="CDD" id="cd22345">
    <property type="entry name" value="PDDEXK_nuclease"/>
    <property type="match status" value="1"/>
</dbReference>
<name>A0A315FPQ4_9BURK</name>
<keyword evidence="3" id="KW-1185">Reference proteome</keyword>
<accession>A0A315FPQ4</accession>
<dbReference type="SUPFAM" id="SSF52980">
    <property type="entry name" value="Restriction endonuclease-like"/>
    <property type="match status" value="1"/>
</dbReference>
<feature type="domain" description="Type II restriction endonuclease EcoO109IR" evidence="1">
    <location>
        <begin position="8"/>
        <end position="206"/>
    </location>
</feature>
<evidence type="ECO:0000313" key="2">
    <source>
        <dbReference type="EMBL" id="PUE55207.1"/>
    </source>
</evidence>
<sequence length="255" mass="28868">MNKLNLVDVEDFIKKSIWSRFHEKKLQKVSTITLNDVIKRKNPYLFKAKNSKSANDFISAVLSAAISSGEETTFGNFMEEIALFVCEKVYSGRKSGIKGIDLEFESNNNKYIVSIKSGPNWGNSGQIRQMLTNFRTAQKTLQTSGGHRSSNFIFIEGCCYGTDSTPNKGTHQKLCGQEFWSFISGESENLYKDLIEPFGHEAKIQNDKIIDAYNAKLNILTKDFVARFCNSDGEINWNELVEFNSGRKLPRINAE</sequence>
<dbReference type="RefSeq" id="WP_108311210.1">
    <property type="nucleotide sequence ID" value="NZ_NESN01000001.1"/>
</dbReference>
<dbReference type="AlphaFoldDB" id="A0A315FPQ4"/>
<gene>
    <name evidence="2" type="ORF">B9Z37_01030</name>
</gene>
<comment type="caution">
    <text evidence="2">The sequence shown here is derived from an EMBL/GenBank/DDBJ whole genome shotgun (WGS) entry which is preliminary data.</text>
</comment>
<dbReference type="EMBL" id="NESN01000001">
    <property type="protein sequence ID" value="PUE55207.1"/>
    <property type="molecule type" value="Genomic_DNA"/>
</dbReference>
<reference evidence="2 3" key="1">
    <citation type="submission" date="2017-04" db="EMBL/GenBank/DDBJ databases">
        <title>Unexpected and diverse lifestyles within the genus Limnohabitans.</title>
        <authorList>
            <person name="Kasalicky V."/>
            <person name="Mehrshad M."/>
            <person name="Andrei S.-A."/>
            <person name="Salcher M."/>
            <person name="Kratochvilova H."/>
            <person name="Simek K."/>
            <person name="Ghai R."/>
        </authorList>
    </citation>
    <scope>NUCLEOTIDE SEQUENCE [LARGE SCALE GENOMIC DNA]</scope>
    <source>
        <strain evidence="2 3">II-B4</strain>
    </source>
</reference>
<proteinExistence type="predicted"/>
<protein>
    <submittedName>
        <fullName evidence="2">Cytosolic protein</fullName>
    </submittedName>
</protein>